<sequence>MALFAKRDDIKQVPWFSLTEWHDVYRQIYSNDVIEQTKAYEALLVWKARMPKLPVGVDCTLSILQVCLRDREWTSKIDSGELPMYCENDLSLMYSTTIMRFLNHFCNIGHTKQTSLFQIAKQLKIPEWIVILRHQTAHGYELPSIGVLRIAINILLHWLHDEYWAAEARAVEKCYMEEANILEEEKEETKEVQAFTDLIELWTAVSLYIDAGYKLVSNLPEVQLREILQDLRAYMLSQYSGKTSDNDENEYISIHGKTIKIDKEYNLRAAQTLLLSEISMHLAENKSLITIHKKSDIICNVLLKNEAFLPNSDVVQIFQQKGRKNIDLKKKILPPGMLRFWKDIIFLLHNKKILDVLMFKLLNIVNQEQESKGKRTLATLWISSIVYSFIQLDLTQKISRTMEYKPTKDSTKPAAKSALSQHLKELVHYSHPYLRNVLWLDISSTIPHFLIDINFLSKLLLHVNEFSARLIEPILKFVSPRINVQARKHLSNLLKIYTFQKYNDEDSNNDIDERKIFTVEDFDVSSTRNKVKIYKKERTTKKKTADLLTDQIIRNLHWKPASDTLLSYQWVECPIGLLPWQMDSLKSLEPLKLNPSKHSVSILDSQIIAGIINRKSLKMQSRIKWENVLRKKRRTTRQERKRDKSIADVIMNRALEIAKKTDTM</sequence>
<dbReference type="Proteomes" id="UP001497644">
    <property type="component" value="Chromosome 10"/>
</dbReference>
<dbReference type="GO" id="GO:0000470">
    <property type="term" value="P:maturation of LSU-rRNA"/>
    <property type="evidence" value="ECO:0007669"/>
    <property type="project" value="TreeGrafter"/>
</dbReference>
<accession>A0AAV2N6E1</accession>
<proteinExistence type="predicted"/>
<keyword evidence="3" id="KW-1185">Reference proteome</keyword>
<evidence type="ECO:0000256" key="1">
    <source>
        <dbReference type="SAM" id="Coils"/>
    </source>
</evidence>
<dbReference type="GO" id="GO:0030687">
    <property type="term" value="C:preribosome, large subunit precursor"/>
    <property type="evidence" value="ECO:0007669"/>
    <property type="project" value="TreeGrafter"/>
</dbReference>
<dbReference type="Pfam" id="PF04031">
    <property type="entry name" value="Las1"/>
    <property type="match status" value="1"/>
</dbReference>
<feature type="coiled-coil region" evidence="1">
    <location>
        <begin position="165"/>
        <end position="192"/>
    </location>
</feature>
<gene>
    <name evidence="2" type="ORF">LPLAT_LOCUS1712</name>
</gene>
<dbReference type="InterPro" id="IPR007174">
    <property type="entry name" value="Las1"/>
</dbReference>
<evidence type="ECO:0008006" key="4">
    <source>
        <dbReference type="Google" id="ProtNLM"/>
    </source>
</evidence>
<keyword evidence="1" id="KW-0175">Coiled coil</keyword>
<dbReference type="PANTHER" id="PTHR15002:SF0">
    <property type="entry name" value="RIBOSOMAL BIOGENESIS PROTEIN LAS1L"/>
    <property type="match status" value="1"/>
</dbReference>
<dbReference type="EMBL" id="OZ034833">
    <property type="protein sequence ID" value="CAL1675254.1"/>
    <property type="molecule type" value="Genomic_DNA"/>
</dbReference>
<dbReference type="PANTHER" id="PTHR15002">
    <property type="entry name" value="RIBOSOMAL BIOGENESIS PROTEIN LAS1L"/>
    <property type="match status" value="1"/>
</dbReference>
<dbReference type="GO" id="GO:0090730">
    <property type="term" value="C:Las1 complex"/>
    <property type="evidence" value="ECO:0007669"/>
    <property type="project" value="InterPro"/>
</dbReference>
<dbReference type="AlphaFoldDB" id="A0AAV2N6E1"/>
<dbReference type="GO" id="GO:0004519">
    <property type="term" value="F:endonuclease activity"/>
    <property type="evidence" value="ECO:0007669"/>
    <property type="project" value="InterPro"/>
</dbReference>
<protein>
    <recommendedName>
        <fullName evidence="4">Ribosomal biogenesis protein LAS1L</fullName>
    </recommendedName>
</protein>
<organism evidence="2 3">
    <name type="scientific">Lasius platythorax</name>
    <dbReference type="NCBI Taxonomy" id="488582"/>
    <lineage>
        <taxon>Eukaryota</taxon>
        <taxon>Metazoa</taxon>
        <taxon>Ecdysozoa</taxon>
        <taxon>Arthropoda</taxon>
        <taxon>Hexapoda</taxon>
        <taxon>Insecta</taxon>
        <taxon>Pterygota</taxon>
        <taxon>Neoptera</taxon>
        <taxon>Endopterygota</taxon>
        <taxon>Hymenoptera</taxon>
        <taxon>Apocrita</taxon>
        <taxon>Aculeata</taxon>
        <taxon>Formicoidea</taxon>
        <taxon>Formicidae</taxon>
        <taxon>Formicinae</taxon>
        <taxon>Lasius</taxon>
        <taxon>Lasius</taxon>
    </lineage>
</organism>
<name>A0AAV2N6E1_9HYME</name>
<dbReference type="GO" id="GO:0000460">
    <property type="term" value="P:maturation of 5.8S rRNA"/>
    <property type="evidence" value="ECO:0007669"/>
    <property type="project" value="TreeGrafter"/>
</dbReference>
<reference evidence="2" key="1">
    <citation type="submission" date="2024-04" db="EMBL/GenBank/DDBJ databases">
        <authorList>
            <consortium name="Molecular Ecology Group"/>
        </authorList>
    </citation>
    <scope>NUCLEOTIDE SEQUENCE</scope>
</reference>
<evidence type="ECO:0000313" key="2">
    <source>
        <dbReference type="EMBL" id="CAL1675254.1"/>
    </source>
</evidence>
<evidence type="ECO:0000313" key="3">
    <source>
        <dbReference type="Proteomes" id="UP001497644"/>
    </source>
</evidence>